<dbReference type="AlphaFoldDB" id="A0AAV7UUJ3"/>
<name>A0AAV7UUJ3_PLEWA</name>
<dbReference type="Proteomes" id="UP001066276">
    <property type="component" value="Chromosome 2_2"/>
</dbReference>
<evidence type="ECO:0000313" key="2">
    <source>
        <dbReference type="EMBL" id="KAJ1191604.1"/>
    </source>
</evidence>
<protein>
    <submittedName>
        <fullName evidence="2">Uncharacterized protein</fullName>
    </submittedName>
</protein>
<accession>A0AAV7UUJ3</accession>
<proteinExistence type="predicted"/>
<keyword evidence="3" id="KW-1185">Reference proteome</keyword>
<gene>
    <name evidence="2" type="ORF">NDU88_000920</name>
</gene>
<comment type="caution">
    <text evidence="2">The sequence shown here is derived from an EMBL/GenBank/DDBJ whole genome shotgun (WGS) entry which is preliminary data.</text>
</comment>
<evidence type="ECO:0000256" key="1">
    <source>
        <dbReference type="SAM" id="MobiDB-lite"/>
    </source>
</evidence>
<reference evidence="2" key="1">
    <citation type="journal article" date="2022" name="bioRxiv">
        <title>Sequencing and chromosome-scale assembly of the giantPleurodeles waltlgenome.</title>
        <authorList>
            <person name="Brown T."/>
            <person name="Elewa A."/>
            <person name="Iarovenko S."/>
            <person name="Subramanian E."/>
            <person name="Araus A.J."/>
            <person name="Petzold A."/>
            <person name="Susuki M."/>
            <person name="Suzuki K.-i.T."/>
            <person name="Hayashi T."/>
            <person name="Toyoda A."/>
            <person name="Oliveira C."/>
            <person name="Osipova E."/>
            <person name="Leigh N.D."/>
            <person name="Simon A."/>
            <person name="Yun M.H."/>
        </authorList>
    </citation>
    <scope>NUCLEOTIDE SEQUENCE</scope>
    <source>
        <strain evidence="2">20211129_DDA</strain>
        <tissue evidence="2">Liver</tissue>
    </source>
</reference>
<sequence length="149" mass="15889">MRFSARYLVFVEASELLRARSARTIKWRPGLGCLGRADTEPASPPSTAALDRRRSEGPGGSWGHAPGAGSHRLRKQRGPSPRGRLRADGAASAHLPRGADRRDPRCPAALGQDPAGLIRSSEVAVKKTLARGRPSRCPDRHEGSAGGTR</sequence>
<feature type="region of interest" description="Disordered" evidence="1">
    <location>
        <begin position="31"/>
        <end position="149"/>
    </location>
</feature>
<organism evidence="2 3">
    <name type="scientific">Pleurodeles waltl</name>
    <name type="common">Iberian ribbed newt</name>
    <dbReference type="NCBI Taxonomy" id="8319"/>
    <lineage>
        <taxon>Eukaryota</taxon>
        <taxon>Metazoa</taxon>
        <taxon>Chordata</taxon>
        <taxon>Craniata</taxon>
        <taxon>Vertebrata</taxon>
        <taxon>Euteleostomi</taxon>
        <taxon>Amphibia</taxon>
        <taxon>Batrachia</taxon>
        <taxon>Caudata</taxon>
        <taxon>Salamandroidea</taxon>
        <taxon>Salamandridae</taxon>
        <taxon>Pleurodelinae</taxon>
        <taxon>Pleurodeles</taxon>
    </lineage>
</organism>
<evidence type="ECO:0000313" key="3">
    <source>
        <dbReference type="Proteomes" id="UP001066276"/>
    </source>
</evidence>
<dbReference type="EMBL" id="JANPWB010000004">
    <property type="protein sequence ID" value="KAJ1191604.1"/>
    <property type="molecule type" value="Genomic_DNA"/>
</dbReference>